<feature type="region of interest" description="Disordered" evidence="8">
    <location>
        <begin position="257"/>
        <end position="280"/>
    </location>
</feature>
<dbReference type="AlphaFoldDB" id="A0A8S3Y9G1"/>
<dbReference type="EC" id="6.1.1.9" evidence="1"/>
<dbReference type="GO" id="GO:0004832">
    <property type="term" value="F:valine-tRNA ligase activity"/>
    <property type="evidence" value="ECO:0007669"/>
    <property type="project" value="UniProtKB-EC"/>
</dbReference>
<feature type="transmembrane region" description="Helical" evidence="9">
    <location>
        <begin position="7"/>
        <end position="33"/>
    </location>
</feature>
<evidence type="ECO:0000256" key="1">
    <source>
        <dbReference type="ARBA" id="ARBA00013169"/>
    </source>
</evidence>
<dbReference type="InterPro" id="IPR002303">
    <property type="entry name" value="Valyl-tRNA_ligase"/>
</dbReference>
<accession>A0A8S3Y9G1</accession>
<sequence>MEGVIYLAMLGVAAIIGAIIGTLVVLLLSFTSLSPLIIGGSVGDIYVVPLIAAFITILLYPIPYERHSGLTLKETSCLAGLFIGNIVAGAFIAASGAFPICKVDSWSSLSAALESLLAVGVHALALTMATAIGVAIVIKLAEQAKEYISAVAPITKEKVPIIADDKVKVDKGTGLVMCCTFGDELDIYWQQKHNLPMKIIIDQDGRMNLHPPHGQKERAWIPVSGHWDDTIGGTVIQEIEEWIPVSATRMTGDRASQMTKEDVIPPHPGVIPARDAGIYN</sequence>
<dbReference type="PANTHER" id="PTHR11946:SF93">
    <property type="entry name" value="VALINE--TRNA LIGASE, CHLOROPLASTIC_MITOCHONDRIAL 2"/>
    <property type="match status" value="1"/>
</dbReference>
<evidence type="ECO:0000256" key="6">
    <source>
        <dbReference type="ARBA" id="ARBA00023146"/>
    </source>
</evidence>
<evidence type="ECO:0000313" key="11">
    <source>
        <dbReference type="EMBL" id="CAG5057306.1"/>
    </source>
</evidence>
<dbReference type="Proteomes" id="UP000691718">
    <property type="component" value="Unassembled WGS sequence"/>
</dbReference>
<feature type="transmembrane region" description="Helical" evidence="9">
    <location>
        <begin position="45"/>
        <end position="64"/>
    </location>
</feature>
<organism evidence="11 12">
    <name type="scientific">Parnassius apollo</name>
    <name type="common">Apollo butterfly</name>
    <name type="synonym">Papilio apollo</name>
    <dbReference type="NCBI Taxonomy" id="110799"/>
    <lineage>
        <taxon>Eukaryota</taxon>
        <taxon>Metazoa</taxon>
        <taxon>Ecdysozoa</taxon>
        <taxon>Arthropoda</taxon>
        <taxon>Hexapoda</taxon>
        <taxon>Insecta</taxon>
        <taxon>Pterygota</taxon>
        <taxon>Neoptera</taxon>
        <taxon>Endopterygota</taxon>
        <taxon>Lepidoptera</taxon>
        <taxon>Glossata</taxon>
        <taxon>Ditrysia</taxon>
        <taxon>Papilionoidea</taxon>
        <taxon>Papilionidae</taxon>
        <taxon>Parnassiinae</taxon>
        <taxon>Parnassini</taxon>
        <taxon>Parnassius</taxon>
        <taxon>Parnassius</taxon>
    </lineage>
</organism>
<protein>
    <recommendedName>
        <fullName evidence="1">valine--tRNA ligase</fullName>
        <ecNumber evidence="1">6.1.1.9</ecNumber>
    </recommendedName>
    <alternativeName>
        <fullName evidence="7">Valyl-tRNA synthetase</fullName>
    </alternativeName>
</protein>
<feature type="transmembrane region" description="Helical" evidence="9">
    <location>
        <begin position="116"/>
        <end position="138"/>
    </location>
</feature>
<dbReference type="GO" id="GO:0006438">
    <property type="term" value="P:valyl-tRNA aminoacylation"/>
    <property type="evidence" value="ECO:0007669"/>
    <property type="project" value="InterPro"/>
</dbReference>
<dbReference type="Pfam" id="PF13603">
    <property type="entry name" value="tRNA-synt_1_2"/>
    <property type="match status" value="1"/>
</dbReference>
<evidence type="ECO:0000256" key="8">
    <source>
        <dbReference type="SAM" id="MobiDB-lite"/>
    </source>
</evidence>
<dbReference type="InterPro" id="IPR025709">
    <property type="entry name" value="Leu_tRNA-synth_edit"/>
</dbReference>
<gene>
    <name evidence="11" type="ORF">PAPOLLO_LOCUS27114</name>
</gene>
<dbReference type="EMBL" id="CAJQZP010001624">
    <property type="protein sequence ID" value="CAG5057306.1"/>
    <property type="molecule type" value="Genomic_DNA"/>
</dbReference>
<evidence type="ECO:0000256" key="2">
    <source>
        <dbReference type="ARBA" id="ARBA00022598"/>
    </source>
</evidence>
<evidence type="ECO:0000256" key="9">
    <source>
        <dbReference type="SAM" id="Phobius"/>
    </source>
</evidence>
<name>A0A8S3Y9G1_PARAO</name>
<keyword evidence="6" id="KW-0030">Aminoacyl-tRNA synthetase</keyword>
<feature type="transmembrane region" description="Helical" evidence="9">
    <location>
        <begin position="76"/>
        <end position="96"/>
    </location>
</feature>
<keyword evidence="9" id="KW-0472">Membrane</keyword>
<evidence type="ECO:0000256" key="3">
    <source>
        <dbReference type="ARBA" id="ARBA00022741"/>
    </source>
</evidence>
<keyword evidence="3" id="KW-0547">Nucleotide-binding</keyword>
<keyword evidence="12" id="KW-1185">Reference proteome</keyword>
<reference evidence="11" key="1">
    <citation type="submission" date="2021-04" db="EMBL/GenBank/DDBJ databases">
        <authorList>
            <person name="Tunstrom K."/>
        </authorList>
    </citation>
    <scope>NUCLEOTIDE SEQUENCE</scope>
</reference>
<evidence type="ECO:0000256" key="7">
    <source>
        <dbReference type="ARBA" id="ARBA00029936"/>
    </source>
</evidence>
<feature type="domain" description="Leucyl-tRNA synthetase editing" evidence="10">
    <location>
        <begin position="148"/>
        <end position="207"/>
    </location>
</feature>
<dbReference type="InterPro" id="IPR014070">
    <property type="entry name" value="WPE_wolbac"/>
</dbReference>
<dbReference type="GO" id="GO:0002161">
    <property type="term" value="F:aminoacyl-tRNA deacylase activity"/>
    <property type="evidence" value="ECO:0007669"/>
    <property type="project" value="InterPro"/>
</dbReference>
<keyword evidence="9" id="KW-0812">Transmembrane</keyword>
<dbReference type="NCBIfam" id="TIGR02697">
    <property type="entry name" value="WPE_wolbac"/>
    <property type="match status" value="1"/>
</dbReference>
<dbReference type="GO" id="GO:0005524">
    <property type="term" value="F:ATP binding"/>
    <property type="evidence" value="ECO:0007669"/>
    <property type="project" value="UniProtKB-KW"/>
</dbReference>
<keyword evidence="5" id="KW-0648">Protein biosynthesis</keyword>
<dbReference type="GO" id="GO:0005829">
    <property type="term" value="C:cytosol"/>
    <property type="evidence" value="ECO:0007669"/>
    <property type="project" value="TreeGrafter"/>
</dbReference>
<dbReference type="PANTHER" id="PTHR11946">
    <property type="entry name" value="VALYL-TRNA SYNTHETASES"/>
    <property type="match status" value="1"/>
</dbReference>
<dbReference type="OrthoDB" id="629407at2759"/>
<evidence type="ECO:0000259" key="10">
    <source>
        <dbReference type="Pfam" id="PF13603"/>
    </source>
</evidence>
<proteinExistence type="predicted"/>
<keyword evidence="2" id="KW-0436">Ligase</keyword>
<evidence type="ECO:0000256" key="5">
    <source>
        <dbReference type="ARBA" id="ARBA00022917"/>
    </source>
</evidence>
<comment type="caution">
    <text evidence="11">The sequence shown here is derived from an EMBL/GenBank/DDBJ whole genome shotgun (WGS) entry which is preliminary data.</text>
</comment>
<keyword evidence="4" id="KW-0067">ATP-binding</keyword>
<evidence type="ECO:0000256" key="4">
    <source>
        <dbReference type="ARBA" id="ARBA00022840"/>
    </source>
</evidence>
<keyword evidence="9" id="KW-1133">Transmembrane helix</keyword>
<evidence type="ECO:0000313" key="12">
    <source>
        <dbReference type="Proteomes" id="UP000691718"/>
    </source>
</evidence>